<dbReference type="GO" id="GO:0009086">
    <property type="term" value="P:methionine biosynthetic process"/>
    <property type="evidence" value="ECO:0007669"/>
    <property type="project" value="UniProtKB-KW"/>
</dbReference>
<feature type="binding site" evidence="12">
    <location>
        <position position="105"/>
    </location>
    <ligand>
        <name>NADPH</name>
        <dbReference type="ChEBI" id="CHEBI:57783"/>
    </ligand>
</feature>
<accession>A0A1F6U171</accession>
<dbReference type="PROSITE" id="PS51671">
    <property type="entry name" value="ACT"/>
    <property type="match status" value="1"/>
</dbReference>
<dbReference type="EC" id="1.1.1.3" evidence="4"/>
<dbReference type="PROSITE" id="PS51257">
    <property type="entry name" value="PROKAR_LIPOPROTEIN"/>
    <property type="match status" value="1"/>
</dbReference>
<dbReference type="InterPro" id="IPR001342">
    <property type="entry name" value="HDH_cat"/>
</dbReference>
<dbReference type="Gene3D" id="3.30.70.260">
    <property type="match status" value="1"/>
</dbReference>
<evidence type="ECO:0000256" key="8">
    <source>
        <dbReference type="ARBA" id="ARBA00022857"/>
    </source>
</evidence>
<keyword evidence="10" id="KW-0486">Methionine biosynthesis</keyword>
<dbReference type="InterPro" id="IPR019811">
    <property type="entry name" value="HDH_CS"/>
</dbReference>
<evidence type="ECO:0000256" key="4">
    <source>
        <dbReference type="ARBA" id="ARBA00013213"/>
    </source>
</evidence>
<evidence type="ECO:0000313" key="16">
    <source>
        <dbReference type="Proteomes" id="UP000179362"/>
    </source>
</evidence>
<evidence type="ECO:0000259" key="14">
    <source>
        <dbReference type="PROSITE" id="PS51671"/>
    </source>
</evidence>
<reference evidence="15 16" key="1">
    <citation type="journal article" date="2016" name="Nat. Commun.">
        <title>Thousands of microbial genomes shed light on interconnected biogeochemical processes in an aquifer system.</title>
        <authorList>
            <person name="Anantharaman K."/>
            <person name="Brown C.T."/>
            <person name="Hug L.A."/>
            <person name="Sharon I."/>
            <person name="Castelle C.J."/>
            <person name="Probst A.J."/>
            <person name="Thomas B.C."/>
            <person name="Singh A."/>
            <person name="Wilkins M.J."/>
            <person name="Karaoz U."/>
            <person name="Brodie E.L."/>
            <person name="Williams K.H."/>
            <person name="Hubbard S.S."/>
            <person name="Banfield J.F."/>
        </authorList>
    </citation>
    <scope>NUCLEOTIDE SEQUENCE [LARGE SCALE GENOMIC DNA]</scope>
</reference>
<evidence type="ECO:0000313" key="15">
    <source>
        <dbReference type="EMBL" id="OGI51116.1"/>
    </source>
</evidence>
<dbReference type="GO" id="GO:0009088">
    <property type="term" value="P:threonine biosynthetic process"/>
    <property type="evidence" value="ECO:0007669"/>
    <property type="project" value="UniProtKB-UniPathway"/>
</dbReference>
<evidence type="ECO:0000256" key="12">
    <source>
        <dbReference type="PIRSR" id="PIRSR000098-2"/>
    </source>
</evidence>
<sequence length="440" mass="47592">MKPVKIGILGLGTVGCGTINVLARNGQEIARRAGREIKIVQASARDLKKKRPCPTEGIRLVADPFEIVRNVEVEVVVELIGGYDPARSLVLEAIANGKHVITANKALIAVHGNEIFAAAQKRGVMVAFEAAVAGGIPIIKTMREGLTGNRIEWLAGIINGTSNFILTEMRDRGRDFAAVLAEAQRLGYAEADPAFDVDGIDAAHKLTILAAIAFGIPLQFKQAYIEGISRITRADVQYAEELGYRIKQLAIARRTDGGVELRVHPTLIPQRRIVANVDGVMNAVLVKGDAVGPVLLYGAGAGAEPTASAVVADLVDVVRTLTVDPTNRVPHLAFQPDALSDLPILPMERVETSYYLRLHALDRPGVLADITRILGDLGISIEAILQKEPAEGENVVPIIILTHRVVERNMNEAISRIEQLASIKGSVARIRLEHLNRDWK</sequence>
<evidence type="ECO:0000256" key="10">
    <source>
        <dbReference type="ARBA" id="ARBA00023167"/>
    </source>
</evidence>
<dbReference type="FunFam" id="3.30.360.10:FF:000005">
    <property type="entry name" value="Homoserine dehydrogenase"/>
    <property type="match status" value="1"/>
</dbReference>
<gene>
    <name evidence="15" type="ORF">A3B81_01865</name>
</gene>
<evidence type="ECO:0000256" key="9">
    <source>
        <dbReference type="ARBA" id="ARBA00023002"/>
    </source>
</evidence>
<comment type="pathway">
    <text evidence="2">Amino-acid biosynthesis; L-methionine biosynthesis via de novo pathway; L-homoserine from L-aspartate: step 3/3.</text>
</comment>
<keyword evidence="9" id="KW-0560">Oxidoreductase</keyword>
<dbReference type="AlphaFoldDB" id="A0A1F6U171"/>
<dbReference type="UniPathway" id="UPA00050">
    <property type="reaction ID" value="UER00063"/>
</dbReference>
<dbReference type="GO" id="GO:0050661">
    <property type="term" value="F:NADP binding"/>
    <property type="evidence" value="ECO:0007669"/>
    <property type="project" value="InterPro"/>
</dbReference>
<dbReference type="PIRSF" id="PIRSF000098">
    <property type="entry name" value="Homoser_dehydrog"/>
    <property type="match status" value="1"/>
</dbReference>
<dbReference type="UniPathway" id="UPA00051">
    <property type="reaction ID" value="UER00465"/>
</dbReference>
<comment type="caution">
    <text evidence="15">The sequence shown here is derived from an EMBL/GenBank/DDBJ whole genome shotgun (WGS) entry which is preliminary data.</text>
</comment>
<dbReference type="Gene3D" id="3.40.50.720">
    <property type="entry name" value="NAD(P)-binding Rossmann-like Domain"/>
    <property type="match status" value="1"/>
</dbReference>
<dbReference type="Pfam" id="PF03447">
    <property type="entry name" value="NAD_binding_3"/>
    <property type="match status" value="1"/>
</dbReference>
<evidence type="ECO:0000256" key="1">
    <source>
        <dbReference type="ARBA" id="ARBA00005056"/>
    </source>
</evidence>
<dbReference type="Pfam" id="PF01842">
    <property type="entry name" value="ACT"/>
    <property type="match status" value="1"/>
</dbReference>
<evidence type="ECO:0000256" key="13">
    <source>
        <dbReference type="RuleBase" id="RU004171"/>
    </source>
</evidence>
<dbReference type="GO" id="GO:0004412">
    <property type="term" value="F:homoserine dehydrogenase activity"/>
    <property type="evidence" value="ECO:0007669"/>
    <property type="project" value="UniProtKB-EC"/>
</dbReference>
<dbReference type="InterPro" id="IPR045865">
    <property type="entry name" value="ACT-like_dom_sf"/>
</dbReference>
<keyword evidence="8 12" id="KW-0521">NADP</keyword>
<evidence type="ECO:0000256" key="11">
    <source>
        <dbReference type="PIRSR" id="PIRSR000098-1"/>
    </source>
</evidence>
<dbReference type="SUPFAM" id="SSF55347">
    <property type="entry name" value="Glyceraldehyde-3-phosphate dehydrogenase-like, C-terminal domain"/>
    <property type="match status" value="1"/>
</dbReference>
<comment type="similarity">
    <text evidence="3 13">Belongs to the homoserine dehydrogenase family.</text>
</comment>
<dbReference type="Pfam" id="PF00742">
    <property type="entry name" value="Homoserine_dh"/>
    <property type="match status" value="1"/>
</dbReference>
<evidence type="ECO:0000256" key="2">
    <source>
        <dbReference type="ARBA" id="ARBA00005062"/>
    </source>
</evidence>
<feature type="domain" description="ACT" evidence="14">
    <location>
        <begin position="355"/>
        <end position="431"/>
    </location>
</feature>
<feature type="binding site" evidence="12">
    <location>
        <begin position="9"/>
        <end position="16"/>
    </location>
    <ligand>
        <name>NADP(+)</name>
        <dbReference type="ChEBI" id="CHEBI:58349"/>
    </ligand>
</feature>
<dbReference type="PROSITE" id="PS01042">
    <property type="entry name" value="HOMOSER_DHGENASE"/>
    <property type="match status" value="1"/>
</dbReference>
<dbReference type="SUPFAM" id="SSF51735">
    <property type="entry name" value="NAD(P)-binding Rossmann-fold domains"/>
    <property type="match status" value="1"/>
</dbReference>
<dbReference type="InterPro" id="IPR036291">
    <property type="entry name" value="NAD(P)-bd_dom_sf"/>
</dbReference>
<keyword evidence="6" id="KW-0028">Amino-acid biosynthesis</keyword>
<dbReference type="PANTHER" id="PTHR43331:SF1">
    <property type="entry name" value="HOMOSERINE DEHYDROGENASE"/>
    <property type="match status" value="1"/>
</dbReference>
<dbReference type="CDD" id="cd04881">
    <property type="entry name" value="ACT_HSDH-Hom"/>
    <property type="match status" value="1"/>
</dbReference>
<dbReference type="NCBIfam" id="NF004976">
    <property type="entry name" value="PRK06349.1"/>
    <property type="match status" value="1"/>
</dbReference>
<feature type="binding site" evidence="12">
    <location>
        <position position="190"/>
    </location>
    <ligand>
        <name>L-homoserine</name>
        <dbReference type="ChEBI" id="CHEBI:57476"/>
    </ligand>
</feature>
<dbReference type="EMBL" id="MFTA01000066">
    <property type="protein sequence ID" value="OGI51116.1"/>
    <property type="molecule type" value="Genomic_DNA"/>
</dbReference>
<dbReference type="PANTHER" id="PTHR43331">
    <property type="entry name" value="HOMOSERINE DEHYDROGENASE"/>
    <property type="match status" value="1"/>
</dbReference>
<name>A0A1F6U171_9PROT</name>
<organism evidence="15 16">
    <name type="scientific">Candidatus Muproteobacteria bacterium RIFCSPHIGHO2_02_FULL_65_16</name>
    <dbReference type="NCBI Taxonomy" id="1817766"/>
    <lineage>
        <taxon>Bacteria</taxon>
        <taxon>Pseudomonadati</taxon>
        <taxon>Pseudomonadota</taxon>
        <taxon>Candidatus Muproteobacteria</taxon>
    </lineage>
</organism>
<dbReference type="InterPro" id="IPR016204">
    <property type="entry name" value="HDH"/>
</dbReference>
<protein>
    <recommendedName>
        <fullName evidence="5">Homoserine dehydrogenase</fullName>
        <ecNumber evidence="4">1.1.1.3</ecNumber>
    </recommendedName>
</protein>
<evidence type="ECO:0000256" key="5">
    <source>
        <dbReference type="ARBA" id="ARBA00013376"/>
    </source>
</evidence>
<keyword evidence="7" id="KW-0791">Threonine biosynthesis</keyword>
<dbReference type="FunFam" id="3.30.70.260:FF:000030">
    <property type="entry name" value="Homoserine dehydrogenase"/>
    <property type="match status" value="1"/>
</dbReference>
<evidence type="ECO:0000256" key="3">
    <source>
        <dbReference type="ARBA" id="ARBA00006753"/>
    </source>
</evidence>
<dbReference type="InterPro" id="IPR002912">
    <property type="entry name" value="ACT_dom"/>
</dbReference>
<comment type="pathway">
    <text evidence="1">Amino-acid biosynthesis; L-threonine biosynthesis; L-threonine from L-aspartate: step 3/5.</text>
</comment>
<dbReference type="InterPro" id="IPR005106">
    <property type="entry name" value="Asp/hSer_DH_NAD-bd"/>
</dbReference>
<dbReference type="Proteomes" id="UP000179362">
    <property type="component" value="Unassembled WGS sequence"/>
</dbReference>
<evidence type="ECO:0000256" key="6">
    <source>
        <dbReference type="ARBA" id="ARBA00022605"/>
    </source>
</evidence>
<dbReference type="Gene3D" id="3.30.360.10">
    <property type="entry name" value="Dihydrodipicolinate Reductase, domain 2"/>
    <property type="match status" value="1"/>
</dbReference>
<feature type="active site" description="Proton donor" evidence="11">
    <location>
        <position position="205"/>
    </location>
</feature>
<dbReference type="SUPFAM" id="SSF55021">
    <property type="entry name" value="ACT-like"/>
    <property type="match status" value="1"/>
</dbReference>
<evidence type="ECO:0000256" key="7">
    <source>
        <dbReference type="ARBA" id="ARBA00022697"/>
    </source>
</evidence>
<proteinExistence type="inferred from homology"/>